<dbReference type="PROSITE" id="PS51707">
    <property type="entry name" value="CYTH"/>
    <property type="match status" value="1"/>
</dbReference>
<evidence type="ECO:0000259" key="1">
    <source>
        <dbReference type="PROSITE" id="PS51707"/>
    </source>
</evidence>
<dbReference type="EMBL" id="MN739831">
    <property type="protein sequence ID" value="QHT73671.1"/>
    <property type="molecule type" value="Genomic_DNA"/>
</dbReference>
<dbReference type="InterPro" id="IPR023577">
    <property type="entry name" value="CYTH_domain"/>
</dbReference>
<dbReference type="AlphaFoldDB" id="A0A6C0GZD7"/>
<sequence>MSKEIEKRFYTFDRKILNDKINELGGIKKGMFNFQIMTFIPPEGYSVLRLRDEGHRVTFTLKQKGSDGYELENEVIVNNFNEMKTILEKMGNKKKYFIQKIREIYNIGNSELVFDHYPGLPGYIEIESSSEEELFNLADKLGLVKDEPHRDAGDLYFEIYGITKDRPLLDLAFENIHDLFKKYITKNEDMMLKIIEGQKKLLEKINI</sequence>
<dbReference type="SUPFAM" id="SSF55154">
    <property type="entry name" value="CYTH-like phosphatases"/>
    <property type="match status" value="1"/>
</dbReference>
<dbReference type="InterPro" id="IPR033469">
    <property type="entry name" value="CYTH-like_dom_sf"/>
</dbReference>
<organism evidence="2">
    <name type="scientific">viral metagenome</name>
    <dbReference type="NCBI Taxonomy" id="1070528"/>
    <lineage>
        <taxon>unclassified sequences</taxon>
        <taxon>metagenomes</taxon>
        <taxon>organismal metagenomes</taxon>
    </lineage>
</organism>
<accession>A0A6C0GZD7</accession>
<protein>
    <recommendedName>
        <fullName evidence="1">CYTH domain-containing protein</fullName>
    </recommendedName>
</protein>
<dbReference type="Gene3D" id="2.40.320.10">
    <property type="entry name" value="Hypothetical Protein Pfu-838710-001"/>
    <property type="match status" value="1"/>
</dbReference>
<feature type="domain" description="CYTH" evidence="1">
    <location>
        <begin position="2"/>
        <end position="162"/>
    </location>
</feature>
<name>A0A6C0GZD7_9ZZZZ</name>
<evidence type="ECO:0000313" key="2">
    <source>
        <dbReference type="EMBL" id="QHT73671.1"/>
    </source>
</evidence>
<reference evidence="2" key="1">
    <citation type="journal article" date="2020" name="Nature">
        <title>Giant virus diversity and host interactions through global metagenomics.</title>
        <authorList>
            <person name="Schulz F."/>
            <person name="Roux S."/>
            <person name="Paez-Espino D."/>
            <person name="Jungbluth S."/>
            <person name="Walsh D.A."/>
            <person name="Denef V.J."/>
            <person name="McMahon K.D."/>
            <person name="Konstantinidis K.T."/>
            <person name="Eloe-Fadrosh E.A."/>
            <person name="Kyrpides N.C."/>
            <person name="Woyke T."/>
        </authorList>
    </citation>
    <scope>NUCLEOTIDE SEQUENCE</scope>
    <source>
        <strain evidence="2">GVMAG-M-3300023179-4</strain>
    </source>
</reference>
<dbReference type="Pfam" id="PF01928">
    <property type="entry name" value="CYTH"/>
    <property type="match status" value="1"/>
</dbReference>
<proteinExistence type="predicted"/>